<reference evidence="7 8" key="1">
    <citation type="submission" date="2018-09" db="EMBL/GenBank/DDBJ databases">
        <authorList>
            <person name="Zhu H."/>
        </authorList>
    </citation>
    <scope>NUCLEOTIDE SEQUENCE [LARGE SCALE GENOMIC DNA]</scope>
    <source>
        <strain evidence="7 8">K1W22B-8</strain>
    </source>
</reference>
<evidence type="ECO:0000313" key="8">
    <source>
        <dbReference type="Proteomes" id="UP000284605"/>
    </source>
</evidence>
<evidence type="ECO:0000259" key="6">
    <source>
        <dbReference type="Pfam" id="PF22178"/>
    </source>
</evidence>
<dbReference type="RefSeq" id="WP_119778945.1">
    <property type="nucleotide sequence ID" value="NZ_QYUK01000011.1"/>
</dbReference>
<dbReference type="GO" id="GO:0005576">
    <property type="term" value="C:extracellular region"/>
    <property type="evidence" value="ECO:0007669"/>
    <property type="project" value="UniProtKB-SubCell"/>
</dbReference>
<dbReference type="AlphaFoldDB" id="A0A418WED9"/>
<dbReference type="Proteomes" id="UP000284605">
    <property type="component" value="Unassembled WGS sequence"/>
</dbReference>
<dbReference type="InterPro" id="IPR054030">
    <property type="entry name" value="Gp5_Vgr_C"/>
</dbReference>
<comment type="subcellular location">
    <subcellularLocation>
        <location evidence="1">Secreted</location>
    </subcellularLocation>
</comment>
<organism evidence="7 8">
    <name type="scientific">Oleomonas cavernae</name>
    <dbReference type="NCBI Taxonomy" id="2320859"/>
    <lineage>
        <taxon>Bacteria</taxon>
        <taxon>Pseudomonadati</taxon>
        <taxon>Pseudomonadota</taxon>
        <taxon>Alphaproteobacteria</taxon>
        <taxon>Acetobacterales</taxon>
        <taxon>Acetobacteraceae</taxon>
        <taxon>Oleomonas</taxon>
    </lineage>
</organism>
<dbReference type="Gene3D" id="2.40.50.230">
    <property type="entry name" value="Gp5 N-terminal domain"/>
    <property type="match status" value="1"/>
</dbReference>
<sequence length="642" mass="71002">MSARDDAKEAERPFRLTTPLGKDTLIGVGLSGREAVSEPYHFRIEVVSKRDDIKPSDLLGKPFGFEAKMAAGRQFHGLVKSVAPGMMADRQFRAYSVEIVPWFWFLKLTNDCRVFQKQTVKQILEKVFGDSGFKDYDLSGIKGTHPKREYCVQYRESDFDFASRLMEEEGIHYHFEHSAGSHKMIVADSNDAFGTVADPKKPLTGATREWLGLQSFRTEGEYRPTKYVQTDYNYETPSQSLETNAPTLADLPGSPVYEIFDFPGLYPVKADGEALTKLRMEAEESAQAGAWGDGGAPDLYAGGSFEIDGDMAGASGRKWVVAEIEHAGSDRSLFGSLGAGSTTTYSNRFKAFSKAVPFRPPRRTQQPAIASIQTAVVVGPAGEEINVDKMGRVLVQFHWDRYGDRKGSTSCWVRVAQPWAGNKWGTVFTPRIGDEVVVSFIEGNPDRPLITGSVYNAERMPPYSLPDEKTKTGIRTRSSKGGGAADFNELTFDDKKGQEQVYFHAQKDMERKVENDEKIDVDNDQTVTIGNNQKITVEKANREIKVEKGNQKTEISMGNLSIKVSMGNMDTKIDLGKQDTEALQSIEMKVGQSSVKLDQTGVTIKGMMITIEGQVMVQTKAPMVQAQADAVHIVKGGIVLIN</sequence>
<dbReference type="Pfam" id="PF04717">
    <property type="entry name" value="Phage_base_V"/>
    <property type="match status" value="1"/>
</dbReference>
<evidence type="ECO:0000259" key="5">
    <source>
        <dbReference type="Pfam" id="PF04717"/>
    </source>
</evidence>
<keyword evidence="8" id="KW-1185">Reference proteome</keyword>
<dbReference type="OrthoDB" id="9762420at2"/>
<dbReference type="PANTHER" id="PTHR32305">
    <property type="match status" value="1"/>
</dbReference>
<dbReference type="InterPro" id="IPR006533">
    <property type="entry name" value="T6SS_Vgr_RhsGE"/>
</dbReference>
<feature type="domain" description="Gp5/Type VI secretion system Vgr C-terminal trimerisation" evidence="6">
    <location>
        <begin position="472"/>
        <end position="580"/>
    </location>
</feature>
<dbReference type="Gene3D" id="4.10.220.110">
    <property type="match status" value="1"/>
</dbReference>
<dbReference type="SUPFAM" id="SSF69255">
    <property type="entry name" value="gp5 N-terminal domain-like"/>
    <property type="match status" value="1"/>
</dbReference>
<feature type="domain" description="Gp5/Type VI secretion system Vgr protein OB-fold" evidence="5">
    <location>
        <begin position="387"/>
        <end position="455"/>
    </location>
</feature>
<dbReference type="Pfam" id="PF05954">
    <property type="entry name" value="Phage_GPD"/>
    <property type="match status" value="1"/>
</dbReference>
<comment type="caution">
    <text evidence="7">The sequence shown here is derived from an EMBL/GenBank/DDBJ whole genome shotgun (WGS) entry which is preliminary data.</text>
</comment>
<dbReference type="NCBIfam" id="TIGR03361">
    <property type="entry name" value="VI_Rhs_Vgr"/>
    <property type="match status" value="1"/>
</dbReference>
<evidence type="ECO:0000256" key="3">
    <source>
        <dbReference type="ARBA" id="ARBA00022525"/>
    </source>
</evidence>
<feature type="region of interest" description="Disordered" evidence="4">
    <location>
        <begin position="461"/>
        <end position="489"/>
    </location>
</feature>
<dbReference type="SUPFAM" id="SSF69279">
    <property type="entry name" value="Phage tail proteins"/>
    <property type="match status" value="2"/>
</dbReference>
<evidence type="ECO:0000313" key="7">
    <source>
        <dbReference type="EMBL" id="RJF88309.1"/>
    </source>
</evidence>
<dbReference type="EMBL" id="QYUK01000011">
    <property type="protein sequence ID" value="RJF88309.1"/>
    <property type="molecule type" value="Genomic_DNA"/>
</dbReference>
<dbReference type="Gene3D" id="3.55.50.10">
    <property type="entry name" value="Baseplate protein-like domains"/>
    <property type="match status" value="1"/>
</dbReference>
<accession>A0A418WED9</accession>
<dbReference type="InterPro" id="IPR017847">
    <property type="entry name" value="T6SS_RhsGE_Vgr_subset"/>
</dbReference>
<comment type="similarity">
    <text evidence="2">Belongs to the VgrG protein family.</text>
</comment>
<dbReference type="InterPro" id="IPR050708">
    <property type="entry name" value="T6SS_VgrG/RHS"/>
</dbReference>
<dbReference type="InterPro" id="IPR037026">
    <property type="entry name" value="Vgr_OB-fold_dom_sf"/>
</dbReference>
<dbReference type="InterPro" id="IPR006531">
    <property type="entry name" value="Gp5/Vgr_OB"/>
</dbReference>
<evidence type="ECO:0000256" key="1">
    <source>
        <dbReference type="ARBA" id="ARBA00004613"/>
    </source>
</evidence>
<dbReference type="Pfam" id="PF22178">
    <property type="entry name" value="Gp5_trimer_C"/>
    <property type="match status" value="1"/>
</dbReference>
<protein>
    <submittedName>
        <fullName evidence="7">Type VI secretion system tip protein VgrG</fullName>
    </submittedName>
</protein>
<name>A0A418WED9_9PROT</name>
<dbReference type="NCBIfam" id="TIGR01646">
    <property type="entry name" value="vgr_GE"/>
    <property type="match status" value="1"/>
</dbReference>
<dbReference type="PANTHER" id="PTHR32305:SF15">
    <property type="entry name" value="PROTEIN RHSA-RELATED"/>
    <property type="match status" value="1"/>
</dbReference>
<keyword evidence="3" id="KW-0964">Secreted</keyword>
<dbReference type="Gene3D" id="2.30.110.50">
    <property type="match status" value="1"/>
</dbReference>
<evidence type="ECO:0000256" key="4">
    <source>
        <dbReference type="SAM" id="MobiDB-lite"/>
    </source>
</evidence>
<evidence type="ECO:0000256" key="2">
    <source>
        <dbReference type="ARBA" id="ARBA00005558"/>
    </source>
</evidence>
<dbReference type="SUPFAM" id="SSF69349">
    <property type="entry name" value="Phage fibre proteins"/>
    <property type="match status" value="1"/>
</dbReference>
<proteinExistence type="inferred from homology"/>
<gene>
    <name evidence="7" type="ORF">D3874_15880</name>
</gene>